<feature type="non-terminal residue" evidence="2">
    <location>
        <position position="183"/>
    </location>
</feature>
<protein>
    <submittedName>
        <fullName evidence="2">Putative group i salivary lipocalin</fullName>
    </submittedName>
</protein>
<reference evidence="2" key="2">
    <citation type="journal article" date="2015" name="J. Proteomics">
        <title>Sexual differences in the sialomes of the zebra tick, Rhipicephalus pulchellus.</title>
        <authorList>
            <person name="Tan A.W."/>
            <person name="Francischetti I.M."/>
            <person name="Slovak M."/>
            <person name="Kini R.M."/>
            <person name="Ribeiro J.M."/>
        </authorList>
    </citation>
    <scope>NUCLEOTIDE SEQUENCE</scope>
    <source>
        <tissue evidence="2">Salivary gland</tissue>
    </source>
</reference>
<sequence>MSDQRIRRTILLLLSFIVARKCANGESEGPQKDIKKFLDTKELIWTYNSTANSFTKCRVDKMESITGKKIVFQRSFHRLKGGDWADTFLQGKFSFWHWQNNKTHDTILVSRAGENLSRWKTEELLVYQSENGSCAVFRTFTRGKSIDLFFADLRIKNSSVHEGPTEDCLLAFNKTRRRRRSYG</sequence>
<reference evidence="2" key="1">
    <citation type="submission" date="2012-11" db="EMBL/GenBank/DDBJ databases">
        <authorList>
            <person name="Lucero-Rivera Y.E."/>
            <person name="Tovar-Ramirez D."/>
        </authorList>
    </citation>
    <scope>NUCLEOTIDE SEQUENCE</scope>
    <source>
        <tissue evidence="2">Salivary gland</tissue>
    </source>
</reference>
<dbReference type="AlphaFoldDB" id="L7MM64"/>
<feature type="signal peptide" evidence="1">
    <location>
        <begin position="1"/>
        <end position="25"/>
    </location>
</feature>
<keyword evidence="1" id="KW-0732">Signal</keyword>
<accession>L7MM64</accession>
<name>L7MM64_RHIPC</name>
<evidence type="ECO:0000313" key="2">
    <source>
        <dbReference type="EMBL" id="JAA64339.1"/>
    </source>
</evidence>
<dbReference type="EMBL" id="GACK01000695">
    <property type="protein sequence ID" value="JAA64339.1"/>
    <property type="molecule type" value="mRNA"/>
</dbReference>
<organism evidence="2">
    <name type="scientific">Rhipicephalus pulchellus</name>
    <name type="common">Yellow backed tick</name>
    <name type="synonym">Dermacentor pulchellus</name>
    <dbReference type="NCBI Taxonomy" id="72859"/>
    <lineage>
        <taxon>Eukaryota</taxon>
        <taxon>Metazoa</taxon>
        <taxon>Ecdysozoa</taxon>
        <taxon>Arthropoda</taxon>
        <taxon>Chelicerata</taxon>
        <taxon>Arachnida</taxon>
        <taxon>Acari</taxon>
        <taxon>Parasitiformes</taxon>
        <taxon>Ixodida</taxon>
        <taxon>Ixodoidea</taxon>
        <taxon>Ixodidae</taxon>
        <taxon>Rhipicephalinae</taxon>
        <taxon>Rhipicephalus</taxon>
        <taxon>Rhipicephalus</taxon>
    </lineage>
</organism>
<evidence type="ECO:0000256" key="1">
    <source>
        <dbReference type="SAM" id="SignalP"/>
    </source>
</evidence>
<proteinExistence type="evidence at transcript level"/>
<feature type="chain" id="PRO_5003981687" evidence="1">
    <location>
        <begin position="26"/>
        <end position="183"/>
    </location>
</feature>